<organism evidence="1 2">
    <name type="scientific">Psychrilyobacter piezotolerans</name>
    <dbReference type="NCBI Taxonomy" id="2293438"/>
    <lineage>
        <taxon>Bacteria</taxon>
        <taxon>Fusobacteriati</taxon>
        <taxon>Fusobacteriota</taxon>
        <taxon>Fusobacteriia</taxon>
        <taxon>Fusobacteriales</taxon>
        <taxon>Fusobacteriaceae</taxon>
        <taxon>Psychrilyobacter</taxon>
    </lineage>
</organism>
<dbReference type="Proteomes" id="UP000263486">
    <property type="component" value="Unassembled WGS sequence"/>
</dbReference>
<dbReference type="RefSeq" id="WP_114643531.1">
    <property type="nucleotide sequence ID" value="NZ_JAACIO010000036.1"/>
</dbReference>
<dbReference type="EMBL" id="QUAJ01000038">
    <property type="protein sequence ID" value="REI39601.1"/>
    <property type="molecule type" value="Genomic_DNA"/>
</dbReference>
<sequence>MNEKNYWSLLSKLGLMEQDLITLLNMNLGDPNEIREYIYMKAKPYTTFLQRVNNILGRENLPNNYKIFFGENWEENFQEELKTLFPFPYPDQIQEESRQKMFLSKDFELISNLAGLYSSRYNNPNELDTDVKRKLSQILYSKDEAIENIASLLRTTPRTIRNYINEK</sequence>
<evidence type="ECO:0000313" key="2">
    <source>
        <dbReference type="Proteomes" id="UP000263486"/>
    </source>
</evidence>
<accession>A0ABX9KDR1</accession>
<gene>
    <name evidence="1" type="ORF">DYH56_14195</name>
</gene>
<keyword evidence="2" id="KW-1185">Reference proteome</keyword>
<name>A0ABX9KDR1_9FUSO</name>
<reference evidence="1 2" key="1">
    <citation type="submission" date="2018-08" db="EMBL/GenBank/DDBJ databases">
        <title>Draft genome sequence of Psychrilyobacter sp. strain SD5 isolated from Black Sea water.</title>
        <authorList>
            <person name="Yadav S."/>
            <person name="Villanueva L."/>
            <person name="Damste J.S.S."/>
        </authorList>
    </citation>
    <scope>NUCLEOTIDE SEQUENCE [LARGE SCALE GENOMIC DNA]</scope>
    <source>
        <strain evidence="1 2">SD5</strain>
    </source>
</reference>
<comment type="caution">
    <text evidence="1">The sequence shown here is derived from an EMBL/GenBank/DDBJ whole genome shotgun (WGS) entry which is preliminary data.</text>
</comment>
<evidence type="ECO:0000313" key="1">
    <source>
        <dbReference type="EMBL" id="REI39601.1"/>
    </source>
</evidence>
<proteinExistence type="predicted"/>
<protein>
    <submittedName>
        <fullName evidence="1">Uncharacterized protein</fullName>
    </submittedName>
</protein>